<dbReference type="RefSeq" id="WP_189001347.1">
    <property type="nucleotide sequence ID" value="NZ_BMOU01000006.1"/>
</dbReference>
<sequence length="73" mass="8415">MTLYLDDETGHIIENHPDEYIYTDDEGRLHIDPDAVGREEKLKTLAKCATELVENCDEYDVVQEPEFEWAGGE</sequence>
<evidence type="ECO:0000313" key="2">
    <source>
        <dbReference type="Proteomes" id="UP000605784"/>
    </source>
</evidence>
<reference evidence="1" key="1">
    <citation type="journal article" date="2014" name="Int. J. Syst. Evol. Microbiol.">
        <title>Complete genome sequence of Corynebacterium casei LMG S-19264T (=DSM 44701T), isolated from a smear-ripened cheese.</title>
        <authorList>
            <consortium name="US DOE Joint Genome Institute (JGI-PGF)"/>
            <person name="Walter F."/>
            <person name="Albersmeier A."/>
            <person name="Kalinowski J."/>
            <person name="Ruckert C."/>
        </authorList>
    </citation>
    <scope>NUCLEOTIDE SEQUENCE</scope>
    <source>
        <strain evidence="1">JCM 17820</strain>
    </source>
</reference>
<organism evidence="1 2">
    <name type="scientific">Haloarcula pellucida</name>
    <dbReference type="NCBI Taxonomy" id="1427151"/>
    <lineage>
        <taxon>Archaea</taxon>
        <taxon>Methanobacteriati</taxon>
        <taxon>Methanobacteriota</taxon>
        <taxon>Stenosarchaea group</taxon>
        <taxon>Halobacteria</taxon>
        <taxon>Halobacteriales</taxon>
        <taxon>Haloarculaceae</taxon>
        <taxon>Haloarcula</taxon>
    </lineage>
</organism>
<protein>
    <submittedName>
        <fullName evidence="1">Uncharacterized protein</fullName>
    </submittedName>
</protein>
<name>A0A830GQS6_9EURY</name>
<gene>
    <name evidence="1" type="ORF">GCM10009030_35810</name>
</gene>
<proteinExistence type="predicted"/>
<accession>A0A830GQS6</accession>
<evidence type="ECO:0000313" key="1">
    <source>
        <dbReference type="EMBL" id="GGO01778.1"/>
    </source>
</evidence>
<dbReference type="Proteomes" id="UP000605784">
    <property type="component" value="Unassembled WGS sequence"/>
</dbReference>
<keyword evidence="2" id="KW-1185">Reference proteome</keyword>
<dbReference type="EMBL" id="BMOU01000006">
    <property type="protein sequence ID" value="GGO01778.1"/>
    <property type="molecule type" value="Genomic_DNA"/>
</dbReference>
<reference evidence="1" key="2">
    <citation type="submission" date="2020-09" db="EMBL/GenBank/DDBJ databases">
        <authorList>
            <person name="Sun Q."/>
            <person name="Ohkuma M."/>
        </authorList>
    </citation>
    <scope>NUCLEOTIDE SEQUENCE</scope>
    <source>
        <strain evidence="1">JCM 17820</strain>
    </source>
</reference>
<dbReference type="AlphaFoldDB" id="A0A830GQS6"/>
<comment type="caution">
    <text evidence="1">The sequence shown here is derived from an EMBL/GenBank/DDBJ whole genome shotgun (WGS) entry which is preliminary data.</text>
</comment>